<dbReference type="InterPro" id="IPR013785">
    <property type="entry name" value="Aldolase_TIM"/>
</dbReference>
<keyword evidence="1" id="KW-0479">Metal-binding</keyword>
<evidence type="ECO:0000256" key="1">
    <source>
        <dbReference type="ARBA" id="ARBA00022723"/>
    </source>
</evidence>
<accession>A0A2M7AR36</accession>
<dbReference type="Pfam" id="PF00834">
    <property type="entry name" value="Ribul_P_3_epim"/>
    <property type="match status" value="1"/>
</dbReference>
<comment type="caution">
    <text evidence="3">The sequence shown here is derived from an EMBL/GenBank/DDBJ whole genome shotgun (WGS) entry which is preliminary data.</text>
</comment>
<evidence type="ECO:0000313" key="4">
    <source>
        <dbReference type="Proteomes" id="UP000231407"/>
    </source>
</evidence>
<dbReference type="GO" id="GO:0046872">
    <property type="term" value="F:metal ion binding"/>
    <property type="evidence" value="ECO:0007669"/>
    <property type="project" value="UniProtKB-KW"/>
</dbReference>
<evidence type="ECO:0000313" key="3">
    <source>
        <dbReference type="EMBL" id="PIU72965.1"/>
    </source>
</evidence>
<evidence type="ECO:0000256" key="2">
    <source>
        <dbReference type="ARBA" id="ARBA00023235"/>
    </source>
</evidence>
<name>A0A2M7AR36_9BACT</name>
<dbReference type="Gene3D" id="3.20.20.70">
    <property type="entry name" value="Aldolase class I"/>
    <property type="match status" value="1"/>
</dbReference>
<sequence>MQIIPTTNPQVDFNRVEARLSSVKDLTTWIQIDVTDGVLVKPVSFPLELLNRSDLILEKNIFDIHLMVKNPINWLNKCLFIQASRVIGQVEAMSNREDFIKVVKDQGLEAGLAFDVDTPIDFKIPLDTDLILLMGRPMGFDPLPLDDRIFSKIKKLKDKKYKVAVDGGATPDNLPRLINAGVDIIYSGQYYLDLISLPFSREMPEGQRV</sequence>
<dbReference type="GO" id="GO:0005975">
    <property type="term" value="P:carbohydrate metabolic process"/>
    <property type="evidence" value="ECO:0007669"/>
    <property type="project" value="InterPro"/>
</dbReference>
<organism evidence="3 4">
    <name type="scientific">Candidatus Shapirobacteria bacterium CG06_land_8_20_14_3_00_40_12</name>
    <dbReference type="NCBI Taxonomy" id="1974881"/>
    <lineage>
        <taxon>Bacteria</taxon>
        <taxon>Candidatus Shapironibacteriota</taxon>
    </lineage>
</organism>
<evidence type="ECO:0008006" key="5">
    <source>
        <dbReference type="Google" id="ProtNLM"/>
    </source>
</evidence>
<dbReference type="AlphaFoldDB" id="A0A2M7AR36"/>
<dbReference type="GO" id="GO:0016857">
    <property type="term" value="F:racemase and epimerase activity, acting on carbohydrates and derivatives"/>
    <property type="evidence" value="ECO:0007669"/>
    <property type="project" value="InterPro"/>
</dbReference>
<gene>
    <name evidence="3" type="ORF">COS78_04280</name>
</gene>
<dbReference type="PANTHER" id="PTHR11749">
    <property type="entry name" value="RIBULOSE-5-PHOSPHATE-3-EPIMERASE"/>
    <property type="match status" value="1"/>
</dbReference>
<reference evidence="4" key="1">
    <citation type="submission" date="2017-09" db="EMBL/GenBank/DDBJ databases">
        <title>Depth-based differentiation of microbial function through sediment-hosted aquifers and enrichment of novel symbionts in the deep terrestrial subsurface.</title>
        <authorList>
            <person name="Probst A.J."/>
            <person name="Ladd B."/>
            <person name="Jarett J.K."/>
            <person name="Geller-Mcgrath D.E."/>
            <person name="Sieber C.M.K."/>
            <person name="Emerson J.B."/>
            <person name="Anantharaman K."/>
            <person name="Thomas B.C."/>
            <person name="Malmstrom R."/>
            <person name="Stieglmeier M."/>
            <person name="Klingl A."/>
            <person name="Woyke T."/>
            <person name="Ryan C.M."/>
            <person name="Banfield J.F."/>
        </authorList>
    </citation>
    <scope>NUCLEOTIDE SEQUENCE [LARGE SCALE GENOMIC DNA]</scope>
</reference>
<dbReference type="SUPFAM" id="SSF51366">
    <property type="entry name" value="Ribulose-phoshate binding barrel"/>
    <property type="match status" value="1"/>
</dbReference>
<dbReference type="InterPro" id="IPR000056">
    <property type="entry name" value="Ribul_P_3_epim-like"/>
</dbReference>
<dbReference type="InterPro" id="IPR011060">
    <property type="entry name" value="RibuloseP-bd_barrel"/>
</dbReference>
<proteinExistence type="predicted"/>
<protein>
    <recommendedName>
        <fullName evidence="5">Ribulose-phosphate 3-epimerase</fullName>
    </recommendedName>
</protein>
<dbReference type="Proteomes" id="UP000231407">
    <property type="component" value="Unassembled WGS sequence"/>
</dbReference>
<keyword evidence="2" id="KW-0413">Isomerase</keyword>
<dbReference type="EMBL" id="PEWA01000061">
    <property type="protein sequence ID" value="PIU72965.1"/>
    <property type="molecule type" value="Genomic_DNA"/>
</dbReference>